<evidence type="ECO:0000313" key="3">
    <source>
        <dbReference type="EMBL" id="KNC55612.1"/>
    </source>
</evidence>
<feature type="compositionally biased region" description="Low complexity" evidence="2">
    <location>
        <begin position="366"/>
        <end position="383"/>
    </location>
</feature>
<feature type="compositionally biased region" description="Basic residues" evidence="2">
    <location>
        <begin position="312"/>
        <end position="328"/>
    </location>
</feature>
<protein>
    <submittedName>
        <fullName evidence="3">Uncharacterized protein</fullName>
    </submittedName>
</protein>
<feature type="compositionally biased region" description="Pro residues" evidence="2">
    <location>
        <begin position="53"/>
        <end position="66"/>
    </location>
</feature>
<name>A0A0L0DTT7_THETB</name>
<dbReference type="AlphaFoldDB" id="A0A0L0DTT7"/>
<reference evidence="3 4" key="1">
    <citation type="submission" date="2010-05" db="EMBL/GenBank/DDBJ databases">
        <title>The Genome Sequence of Thecamonas trahens ATCC 50062.</title>
        <authorList>
            <consortium name="The Broad Institute Genome Sequencing Platform"/>
            <person name="Russ C."/>
            <person name="Cuomo C."/>
            <person name="Shea T."/>
            <person name="Young S.K."/>
            <person name="Zeng Q."/>
            <person name="Koehrsen M."/>
            <person name="Haas B."/>
            <person name="Borodovsky M."/>
            <person name="Guigo R."/>
            <person name="Alvarado L."/>
            <person name="Berlin A."/>
            <person name="Bochicchio J."/>
            <person name="Borenstein D."/>
            <person name="Chapman S."/>
            <person name="Chen Z."/>
            <person name="Freedman E."/>
            <person name="Gellesch M."/>
            <person name="Goldberg J."/>
            <person name="Griggs A."/>
            <person name="Gujja S."/>
            <person name="Heilman E."/>
            <person name="Heiman D."/>
            <person name="Hepburn T."/>
            <person name="Howarth C."/>
            <person name="Jen D."/>
            <person name="Larson L."/>
            <person name="Mehta T."/>
            <person name="Park D."/>
            <person name="Pearson M."/>
            <person name="Roberts A."/>
            <person name="Saif S."/>
            <person name="Shenoy N."/>
            <person name="Sisk P."/>
            <person name="Stolte C."/>
            <person name="Sykes S."/>
            <person name="Thomson T."/>
            <person name="Walk T."/>
            <person name="White J."/>
            <person name="Yandava C."/>
            <person name="Burger G."/>
            <person name="Gray M.W."/>
            <person name="Holland P.W.H."/>
            <person name="King N."/>
            <person name="Lang F.B.F."/>
            <person name="Roger A.J."/>
            <person name="Ruiz-Trillo I."/>
            <person name="Lander E."/>
            <person name="Nusbaum C."/>
        </authorList>
    </citation>
    <scope>NUCLEOTIDE SEQUENCE [LARGE SCALE GENOMIC DNA]</scope>
    <source>
        <strain evidence="3 4">ATCC 50062</strain>
    </source>
</reference>
<feature type="compositionally biased region" description="Basic and acidic residues" evidence="2">
    <location>
        <begin position="70"/>
        <end position="85"/>
    </location>
</feature>
<dbReference type="Proteomes" id="UP000054408">
    <property type="component" value="Unassembled WGS sequence"/>
</dbReference>
<sequence>MASQDDGPEQAGGQLGQESPVETQERGKREMEGGESASPGKKLPQPVLSQEPTAPPRRGPSPPPFGMQPARKESGLLRLVPESKRMRSKKRRNRITSLPPGMSLDLGLSGMLNSSIDSVNILGSRKAIEPSLELAESRLLTPLESARKDVRELKVKLADAVAKASLAESKAYYYMSNETARLATLEEAKEAARQARVRELQAMAAVATAESESAALRARIEEESLMETDPVVALRTQLGLVTAAYNEMRDELQATKRFYKRERQLLREEKELTSELMAAIRTRDPSYSHPFGNSRSRIREVAGTSSTDASKKAKKSKKQKKKAKKALGRGRMPVAFLPHRAVRATDGGLDRAPPPVADAHPLPQTDSNDSGADSSDSDSSSSSVYGPREEPAMERVRAQAVPALDRTSSASALNTFALSPRSGDDDDDEELASSLPDAALSQTSPAITFSLTVPDEDAGPGSSTDDIALVIPSPPGADGDFAAFPTGAIPAGHVESPEKGKSMGQGKEKDKGKDKDKAKKKKKAKAKDKDKAKAKTKPRRMAPVQFRKVSHLD</sequence>
<feature type="coiled-coil region" evidence="1">
    <location>
        <begin position="143"/>
        <end position="195"/>
    </location>
</feature>
<feature type="region of interest" description="Disordered" evidence="2">
    <location>
        <begin position="284"/>
        <end position="553"/>
    </location>
</feature>
<gene>
    <name evidence="3" type="ORF">AMSG_01881</name>
</gene>
<feature type="region of interest" description="Disordered" evidence="2">
    <location>
        <begin position="1"/>
        <end position="98"/>
    </location>
</feature>
<accession>A0A0L0DTT7</accession>
<feature type="compositionally biased region" description="Basic and acidic residues" evidence="2">
    <location>
        <begin position="495"/>
        <end position="517"/>
    </location>
</feature>
<evidence type="ECO:0000256" key="2">
    <source>
        <dbReference type="SAM" id="MobiDB-lite"/>
    </source>
</evidence>
<feature type="compositionally biased region" description="Basic and acidic residues" evidence="2">
    <location>
        <begin position="387"/>
        <end position="397"/>
    </location>
</feature>
<feature type="compositionally biased region" description="Basic and acidic residues" evidence="2">
    <location>
        <begin position="23"/>
        <end position="32"/>
    </location>
</feature>
<dbReference type="GeneID" id="25561602"/>
<keyword evidence="1" id="KW-0175">Coiled coil</keyword>
<feature type="compositionally biased region" description="Polar residues" evidence="2">
    <location>
        <begin position="406"/>
        <end position="417"/>
    </location>
</feature>
<keyword evidence="4" id="KW-1185">Reference proteome</keyword>
<feature type="compositionally biased region" description="Polar residues" evidence="2">
    <location>
        <begin position="440"/>
        <end position="451"/>
    </location>
</feature>
<evidence type="ECO:0000313" key="4">
    <source>
        <dbReference type="Proteomes" id="UP000054408"/>
    </source>
</evidence>
<evidence type="ECO:0000256" key="1">
    <source>
        <dbReference type="SAM" id="Coils"/>
    </source>
</evidence>
<proteinExistence type="predicted"/>
<dbReference type="EMBL" id="GL349439">
    <property type="protein sequence ID" value="KNC55612.1"/>
    <property type="molecule type" value="Genomic_DNA"/>
</dbReference>
<organism evidence="3 4">
    <name type="scientific">Thecamonas trahens ATCC 50062</name>
    <dbReference type="NCBI Taxonomy" id="461836"/>
    <lineage>
        <taxon>Eukaryota</taxon>
        <taxon>Apusozoa</taxon>
        <taxon>Apusomonadida</taxon>
        <taxon>Apusomonadidae</taxon>
        <taxon>Thecamonas</taxon>
    </lineage>
</organism>
<dbReference type="RefSeq" id="XP_013761385.1">
    <property type="nucleotide sequence ID" value="XM_013905931.1"/>
</dbReference>